<dbReference type="STRING" id="1076596.A0U91_00935"/>
<evidence type="ECO:0000313" key="1">
    <source>
        <dbReference type="EMBL" id="AQT03831.1"/>
    </source>
</evidence>
<gene>
    <name evidence="1" type="ORF">A0U91_00935</name>
</gene>
<accession>A0A1U9LBL7</accession>
<dbReference type="RefSeq" id="WP_077929776.1">
    <property type="nucleotide sequence ID" value="NZ_CP014687.1"/>
</dbReference>
<name>A0A1U9LBL7_9PROT</name>
<proteinExistence type="predicted"/>
<organism evidence="1 2">
    <name type="scientific">Acetobacter persici</name>
    <dbReference type="NCBI Taxonomy" id="1076596"/>
    <lineage>
        <taxon>Bacteria</taxon>
        <taxon>Pseudomonadati</taxon>
        <taxon>Pseudomonadota</taxon>
        <taxon>Alphaproteobacteria</taxon>
        <taxon>Acetobacterales</taxon>
        <taxon>Acetobacteraceae</taxon>
        <taxon>Acetobacter</taxon>
    </lineage>
</organism>
<dbReference type="EMBL" id="CP014687">
    <property type="protein sequence ID" value="AQT03831.1"/>
    <property type="molecule type" value="Genomic_DNA"/>
</dbReference>
<dbReference type="Pfam" id="PF05284">
    <property type="entry name" value="DUF736"/>
    <property type="match status" value="1"/>
</dbReference>
<dbReference type="Proteomes" id="UP000189055">
    <property type="component" value="Chromosome"/>
</dbReference>
<protein>
    <recommendedName>
        <fullName evidence="3">DUF736 domain-containing protein</fullName>
    </recommendedName>
</protein>
<dbReference type="InterPro" id="IPR007948">
    <property type="entry name" value="DUF736"/>
</dbReference>
<evidence type="ECO:0000313" key="2">
    <source>
        <dbReference type="Proteomes" id="UP000189055"/>
    </source>
</evidence>
<dbReference type="KEGG" id="aper:A0U91_00935"/>
<sequence>MAQIGLFTRTADGFSGRLRTLALDAELTLVRVETPDGGNAPDYRIHLGDSAEGPEVGAGWTRTGERAGEYIVVVVDDPSLAQGLRASLFQSGRGGRVWQLVWNRPQKRQGARE</sequence>
<evidence type="ECO:0008006" key="3">
    <source>
        <dbReference type="Google" id="ProtNLM"/>
    </source>
</evidence>
<reference evidence="1 2" key="1">
    <citation type="submission" date="2016-03" db="EMBL/GenBank/DDBJ databases">
        <title>Acetic acid bacteria sequencing.</title>
        <authorList>
            <person name="Brandt J."/>
            <person name="Jakob F."/>
            <person name="Vogel R.F."/>
        </authorList>
    </citation>
    <scope>NUCLEOTIDE SEQUENCE [LARGE SCALE GENOMIC DNA]</scope>
    <source>
        <strain evidence="1 2">TMW2.1084</strain>
    </source>
</reference>
<dbReference type="AlphaFoldDB" id="A0A1U9LBL7"/>